<dbReference type="Proteomes" id="UP000239187">
    <property type="component" value="Chromosome"/>
</dbReference>
<keyword evidence="1" id="KW-0812">Transmembrane</keyword>
<protein>
    <submittedName>
        <fullName evidence="4">Peptidoglycan glycosyltransferase</fullName>
    </submittedName>
</protein>
<dbReference type="EMBL" id="CP024915">
    <property type="protein sequence ID" value="AUZ88973.1"/>
    <property type="molecule type" value="Genomic_DNA"/>
</dbReference>
<evidence type="ECO:0000259" key="3">
    <source>
        <dbReference type="Pfam" id="PF21922"/>
    </source>
</evidence>
<dbReference type="Pfam" id="PF21922">
    <property type="entry name" value="PBP_dimer_2"/>
    <property type="match status" value="1"/>
</dbReference>
<accession>A0A2L0UIB4</accession>
<dbReference type="InterPro" id="IPR050515">
    <property type="entry name" value="Beta-lactam/transpept"/>
</dbReference>
<dbReference type="AlphaFoldDB" id="A0A2L0UIB4"/>
<organism evidence="4 5">
    <name type="scientific">Arthrobacter agilis</name>
    <dbReference type="NCBI Taxonomy" id="37921"/>
    <lineage>
        <taxon>Bacteria</taxon>
        <taxon>Bacillati</taxon>
        <taxon>Actinomycetota</taxon>
        <taxon>Actinomycetes</taxon>
        <taxon>Micrococcales</taxon>
        <taxon>Micrococcaceae</taxon>
        <taxon>Arthrobacter</taxon>
    </lineage>
</organism>
<proteinExistence type="predicted"/>
<dbReference type="GO" id="GO:0005886">
    <property type="term" value="C:plasma membrane"/>
    <property type="evidence" value="ECO:0007669"/>
    <property type="project" value="TreeGrafter"/>
</dbReference>
<dbReference type="Gene3D" id="3.40.710.10">
    <property type="entry name" value="DD-peptidase/beta-lactamase superfamily"/>
    <property type="match status" value="1"/>
</dbReference>
<sequence length="480" mass="51401">MNQAIRSAWAVAMGMFALVLGSLTYVQFFQAQELNDNDWNSRQLYQDFGRQRGAILVDGRAIAESVPSDDQFKFQRVYNEPELYAHLTGYYSLSLSSTQLEAEESEILSGTSSSLFYDRVVRLFSGVDSEGASVELTIDPEIQQLAYDLIPDGQRGSIVVLEPGTGNILAMVSKPTYDPNLLSGHDTSVIAENAAALSEQPGLSIYTNPATESLVSPGSVFKLVDAAAALESGQYDAESQIPNPPALEFPGIEYALPNFVTGGCASRTTADLEFALEQSCNTPFAQIALDLGEEAIQEQAAKFGFGEELAIPTRVIASSFPSDLTGPELAQSAVGQFDTLVTPLQMAMVASAIANDGQQMKPQLIKSIRAADLELIESPQPEVLRQSVSRETADQLTDWMVNVVDNGTATAAQVPGVRVAGKTGTAEVSVTGDNAWFTGFAPAEDPQVAVSIVMENVDIPTGQQLTSPSAKRLIEAVLNR</sequence>
<dbReference type="InterPro" id="IPR054120">
    <property type="entry name" value="PBPA_dimer"/>
</dbReference>
<keyword evidence="1" id="KW-1133">Transmembrane helix</keyword>
<name>A0A2L0UIB4_9MICC</name>
<dbReference type="PANTHER" id="PTHR30627">
    <property type="entry name" value="PEPTIDOGLYCAN D,D-TRANSPEPTIDASE"/>
    <property type="match status" value="1"/>
</dbReference>
<dbReference type="Gene3D" id="3.90.1310.10">
    <property type="entry name" value="Penicillin-binding protein 2a (Domain 2)"/>
    <property type="match status" value="1"/>
</dbReference>
<dbReference type="GO" id="GO:0008658">
    <property type="term" value="F:penicillin binding"/>
    <property type="evidence" value="ECO:0007669"/>
    <property type="project" value="InterPro"/>
</dbReference>
<gene>
    <name evidence="4" type="ORF">CVO76_15965</name>
</gene>
<keyword evidence="1" id="KW-0472">Membrane</keyword>
<feature type="transmembrane region" description="Helical" evidence="1">
    <location>
        <begin position="7"/>
        <end position="28"/>
    </location>
</feature>
<evidence type="ECO:0000313" key="5">
    <source>
        <dbReference type="Proteomes" id="UP000239187"/>
    </source>
</evidence>
<dbReference type="Pfam" id="PF00905">
    <property type="entry name" value="Transpeptidase"/>
    <property type="match status" value="1"/>
</dbReference>
<dbReference type="RefSeq" id="WP_133080025.1">
    <property type="nucleotide sequence ID" value="NZ_CP024915.1"/>
</dbReference>
<dbReference type="InterPro" id="IPR012338">
    <property type="entry name" value="Beta-lactam/transpept-like"/>
</dbReference>
<dbReference type="GO" id="GO:0071972">
    <property type="term" value="F:peptidoglycan L,D-transpeptidase activity"/>
    <property type="evidence" value="ECO:0007669"/>
    <property type="project" value="TreeGrafter"/>
</dbReference>
<evidence type="ECO:0000313" key="4">
    <source>
        <dbReference type="EMBL" id="AUZ88973.1"/>
    </source>
</evidence>
<dbReference type="GO" id="GO:0016740">
    <property type="term" value="F:transferase activity"/>
    <property type="evidence" value="ECO:0007669"/>
    <property type="project" value="UniProtKB-KW"/>
</dbReference>
<evidence type="ECO:0000256" key="1">
    <source>
        <dbReference type="SAM" id="Phobius"/>
    </source>
</evidence>
<dbReference type="InterPro" id="IPR001460">
    <property type="entry name" value="PCN-bd_Tpept"/>
</dbReference>
<dbReference type="PANTHER" id="PTHR30627:SF24">
    <property type="entry name" value="PENICILLIN-BINDING PROTEIN 4B"/>
    <property type="match status" value="1"/>
</dbReference>
<dbReference type="GO" id="GO:0071555">
    <property type="term" value="P:cell wall organization"/>
    <property type="evidence" value="ECO:0007669"/>
    <property type="project" value="TreeGrafter"/>
</dbReference>
<feature type="domain" description="Penicillin binding protein A dimerisation" evidence="3">
    <location>
        <begin position="52"/>
        <end position="134"/>
    </location>
</feature>
<feature type="domain" description="Penicillin-binding protein transpeptidase" evidence="2">
    <location>
        <begin position="156"/>
        <end position="474"/>
    </location>
</feature>
<dbReference type="SUPFAM" id="SSF56601">
    <property type="entry name" value="beta-lactamase/transpeptidase-like"/>
    <property type="match status" value="1"/>
</dbReference>
<evidence type="ECO:0000259" key="2">
    <source>
        <dbReference type="Pfam" id="PF00905"/>
    </source>
</evidence>
<reference evidence="4 5" key="1">
    <citation type="submission" date="2017-11" db="EMBL/GenBank/DDBJ databases">
        <title>Draft genome of Arthrobacter agilis strain UMCV2, a plant growth-promoting rhizobacterium and biocontrol capacity of phytopathogenic fungi.</title>
        <authorList>
            <person name="Martinez-Camara R."/>
            <person name="Santoyo G."/>
            <person name="Moreno-Hagelsieb G."/>
            <person name="Valencia-Cantero E."/>
        </authorList>
    </citation>
    <scope>NUCLEOTIDE SEQUENCE [LARGE SCALE GENOMIC DNA]</scope>
    <source>
        <strain evidence="4 5">UMCV2</strain>
    </source>
</reference>
<keyword evidence="4" id="KW-0808">Transferase</keyword>